<protein>
    <submittedName>
        <fullName evidence="3">Uncharacterized protein</fullName>
    </submittedName>
</protein>
<keyword evidence="2" id="KW-0812">Transmembrane</keyword>
<keyword evidence="2" id="KW-1133">Transmembrane helix</keyword>
<accession>A0A8R1TLT6</accession>
<dbReference type="EMBL" id="CMVM020000016">
    <property type="status" value="NOT_ANNOTATED_CDS"/>
    <property type="molecule type" value="Genomic_DNA"/>
</dbReference>
<reference evidence="3" key="2">
    <citation type="submission" date="2022-06" db="UniProtKB">
        <authorList>
            <consortium name="EnsemblMetazoa"/>
        </authorList>
    </citation>
    <scope>IDENTIFICATION</scope>
</reference>
<feature type="transmembrane region" description="Helical" evidence="2">
    <location>
        <begin position="140"/>
        <end position="167"/>
    </location>
</feature>
<feature type="compositionally biased region" description="Basic residues" evidence="1">
    <location>
        <begin position="1"/>
        <end position="11"/>
    </location>
</feature>
<dbReference type="EnsemblMetazoa" id="OVOC11942.1">
    <property type="protein sequence ID" value="OVOC11942.1"/>
    <property type="gene ID" value="WBGene00248751"/>
</dbReference>
<organism evidence="3 4">
    <name type="scientific">Onchocerca volvulus</name>
    <dbReference type="NCBI Taxonomy" id="6282"/>
    <lineage>
        <taxon>Eukaryota</taxon>
        <taxon>Metazoa</taxon>
        <taxon>Ecdysozoa</taxon>
        <taxon>Nematoda</taxon>
        <taxon>Chromadorea</taxon>
        <taxon>Rhabditida</taxon>
        <taxon>Spirurina</taxon>
        <taxon>Spiruromorpha</taxon>
        <taxon>Filarioidea</taxon>
        <taxon>Onchocercidae</taxon>
        <taxon>Onchocerca</taxon>
    </lineage>
</organism>
<evidence type="ECO:0000313" key="3">
    <source>
        <dbReference type="EnsemblMetazoa" id="OVOC11942.1"/>
    </source>
</evidence>
<proteinExistence type="predicted"/>
<evidence type="ECO:0000313" key="4">
    <source>
        <dbReference type="Proteomes" id="UP000024404"/>
    </source>
</evidence>
<keyword evidence="4" id="KW-1185">Reference proteome</keyword>
<sequence>MSAKNRKKKYQKMNVPLKEKSDLSRSLKKSINSGTEKTDQLIDQDVRDIIQMRDESLIDSFKSMENVIRYQYRTGILEGFYMLKNEIIIFFNNLRISLWPKLKKYPLTLYQSQINKLQKCLQFTPIPNSFNFASCMVNQYWTIIIIAVKCYGEIFANMSIGFFLLSLLLEKNIPSLIFIYILMPLFAYLLNQKIPLSKISLAERRWIILIFSFWIGASTHFILINWDLGIFPPPPFYSPTLVAFLFELLGPMLAYNRPLLLLNTIGIASCVCFTYAYIYACFTFTYFYTSMIAIASSFYSMQQHLADPKLGFLNFVFFFHF</sequence>
<feature type="transmembrane region" description="Helical" evidence="2">
    <location>
        <begin position="173"/>
        <end position="190"/>
    </location>
</feature>
<evidence type="ECO:0000256" key="1">
    <source>
        <dbReference type="SAM" id="MobiDB-lite"/>
    </source>
</evidence>
<dbReference type="AlphaFoldDB" id="A0A8R1TLT6"/>
<feature type="transmembrane region" description="Helical" evidence="2">
    <location>
        <begin position="236"/>
        <end position="255"/>
    </location>
</feature>
<feature type="region of interest" description="Disordered" evidence="1">
    <location>
        <begin position="1"/>
        <end position="36"/>
    </location>
</feature>
<keyword evidence="2" id="KW-0472">Membrane</keyword>
<dbReference type="Proteomes" id="UP000024404">
    <property type="component" value="Unassembled WGS sequence"/>
</dbReference>
<evidence type="ECO:0000256" key="2">
    <source>
        <dbReference type="SAM" id="Phobius"/>
    </source>
</evidence>
<feature type="transmembrane region" description="Helical" evidence="2">
    <location>
        <begin position="284"/>
        <end position="301"/>
    </location>
</feature>
<feature type="transmembrane region" description="Helical" evidence="2">
    <location>
        <begin position="206"/>
        <end position="224"/>
    </location>
</feature>
<reference evidence="4" key="1">
    <citation type="submission" date="2013-10" db="EMBL/GenBank/DDBJ databases">
        <title>Genome sequencing of Onchocerca volvulus.</title>
        <authorList>
            <person name="Cotton J."/>
            <person name="Tsai J."/>
            <person name="Stanley E."/>
            <person name="Tracey A."/>
            <person name="Holroyd N."/>
            <person name="Lustigman S."/>
            <person name="Berriman M."/>
        </authorList>
    </citation>
    <scope>NUCLEOTIDE SEQUENCE</scope>
</reference>
<name>A0A8R1TLT6_ONCVO</name>